<evidence type="ECO:0000256" key="3">
    <source>
        <dbReference type="ARBA" id="ARBA00022989"/>
    </source>
</evidence>
<dbReference type="Pfam" id="PF01740">
    <property type="entry name" value="STAS"/>
    <property type="match status" value="1"/>
</dbReference>
<keyword evidence="8" id="KW-1185">Reference proteome</keyword>
<proteinExistence type="predicted"/>
<feature type="transmembrane region" description="Helical" evidence="5">
    <location>
        <begin position="352"/>
        <end position="372"/>
    </location>
</feature>
<dbReference type="RefSeq" id="WP_104811828.1">
    <property type="nucleotide sequence ID" value="NZ_MQUB01000001.1"/>
</dbReference>
<name>A0A2S7KMT2_9FLAO</name>
<keyword evidence="3 5" id="KW-1133">Transmembrane helix</keyword>
<comment type="caution">
    <text evidence="7">The sequence shown here is derived from an EMBL/GenBank/DDBJ whole genome shotgun (WGS) entry which is preliminary data.</text>
</comment>
<feature type="transmembrane region" description="Helical" evidence="5">
    <location>
        <begin position="43"/>
        <end position="60"/>
    </location>
</feature>
<feature type="transmembrane region" description="Helical" evidence="5">
    <location>
        <begin position="327"/>
        <end position="346"/>
    </location>
</feature>
<feature type="domain" description="STAS" evidence="6">
    <location>
        <begin position="430"/>
        <end position="507"/>
    </location>
</feature>
<dbReference type="CDD" id="cd07042">
    <property type="entry name" value="STAS_SulP_like_sulfate_transporter"/>
    <property type="match status" value="1"/>
</dbReference>
<dbReference type="PROSITE" id="PS50801">
    <property type="entry name" value="STAS"/>
    <property type="match status" value="1"/>
</dbReference>
<feature type="transmembrane region" description="Helical" evidence="5">
    <location>
        <begin position="169"/>
        <end position="186"/>
    </location>
</feature>
<accession>A0A2S7KMT2</accession>
<feature type="transmembrane region" description="Helical" evidence="5">
    <location>
        <begin position="193"/>
        <end position="212"/>
    </location>
</feature>
<feature type="transmembrane region" description="Helical" evidence="5">
    <location>
        <begin position="65"/>
        <end position="82"/>
    </location>
</feature>
<feature type="transmembrane region" description="Helical" evidence="5">
    <location>
        <begin position="134"/>
        <end position="157"/>
    </location>
</feature>
<dbReference type="EMBL" id="MQUB01000001">
    <property type="protein sequence ID" value="PQB03908.1"/>
    <property type="molecule type" value="Genomic_DNA"/>
</dbReference>
<evidence type="ECO:0000256" key="4">
    <source>
        <dbReference type="ARBA" id="ARBA00023136"/>
    </source>
</evidence>
<dbReference type="GO" id="GO:0016020">
    <property type="term" value="C:membrane"/>
    <property type="evidence" value="ECO:0007669"/>
    <property type="project" value="UniProtKB-SubCell"/>
</dbReference>
<keyword evidence="4 5" id="KW-0472">Membrane</keyword>
<feature type="transmembrane region" description="Helical" evidence="5">
    <location>
        <begin position="253"/>
        <end position="276"/>
    </location>
</feature>
<evidence type="ECO:0000256" key="2">
    <source>
        <dbReference type="ARBA" id="ARBA00022692"/>
    </source>
</evidence>
<feature type="transmembrane region" description="Helical" evidence="5">
    <location>
        <begin position="401"/>
        <end position="419"/>
    </location>
</feature>
<gene>
    <name evidence="7" type="ORF">BST85_02540</name>
</gene>
<dbReference type="InterPro" id="IPR052706">
    <property type="entry name" value="Membrane-Transporter-like"/>
</dbReference>
<dbReference type="SUPFAM" id="SSF52091">
    <property type="entry name" value="SpoIIaa-like"/>
    <property type="match status" value="1"/>
</dbReference>
<dbReference type="PANTHER" id="PTHR43310:SF1">
    <property type="entry name" value="SULFATE TRANSPORTER YBAR-RELATED"/>
    <property type="match status" value="1"/>
</dbReference>
<keyword evidence="2 5" id="KW-0812">Transmembrane</keyword>
<dbReference type="Gene3D" id="3.30.750.24">
    <property type="entry name" value="STAS domain"/>
    <property type="match status" value="1"/>
</dbReference>
<dbReference type="OrthoDB" id="9771198at2"/>
<dbReference type="AlphaFoldDB" id="A0A2S7KMT2"/>
<protein>
    <submittedName>
        <fullName evidence="7">Sodium-independent anion transporter</fullName>
    </submittedName>
</protein>
<evidence type="ECO:0000259" key="6">
    <source>
        <dbReference type="PROSITE" id="PS50801"/>
    </source>
</evidence>
<organism evidence="7 8">
    <name type="scientific">Aureitalea marina</name>
    <dbReference type="NCBI Taxonomy" id="930804"/>
    <lineage>
        <taxon>Bacteria</taxon>
        <taxon>Pseudomonadati</taxon>
        <taxon>Bacteroidota</taxon>
        <taxon>Flavobacteriia</taxon>
        <taxon>Flavobacteriales</taxon>
        <taxon>Flavobacteriaceae</taxon>
        <taxon>Aureitalea</taxon>
    </lineage>
</organism>
<evidence type="ECO:0000313" key="8">
    <source>
        <dbReference type="Proteomes" id="UP000239800"/>
    </source>
</evidence>
<dbReference type="Proteomes" id="UP000239800">
    <property type="component" value="Unassembled WGS sequence"/>
</dbReference>
<evidence type="ECO:0000256" key="1">
    <source>
        <dbReference type="ARBA" id="ARBA00004141"/>
    </source>
</evidence>
<dbReference type="Pfam" id="PF00916">
    <property type="entry name" value="Sulfate_transp"/>
    <property type="match status" value="1"/>
</dbReference>
<comment type="subcellular location">
    <subcellularLocation>
        <location evidence="1">Membrane</location>
        <topology evidence="1">Multi-pass membrane protein</topology>
    </subcellularLocation>
</comment>
<reference evidence="7 8" key="1">
    <citation type="submission" date="2016-11" db="EMBL/GenBank/DDBJ databases">
        <title>Trade-off between light-utilization and light-protection in marine flavobacteria.</title>
        <authorList>
            <person name="Kumagai Y."/>
        </authorList>
    </citation>
    <scope>NUCLEOTIDE SEQUENCE [LARGE SCALE GENOMIC DNA]</scope>
    <source>
        <strain evidence="7 8">NBRC 107741</strain>
    </source>
</reference>
<feature type="transmembrane region" description="Helical" evidence="5">
    <location>
        <begin position="102"/>
        <end position="122"/>
    </location>
</feature>
<dbReference type="InterPro" id="IPR011547">
    <property type="entry name" value="SLC26A/SulP_dom"/>
</dbReference>
<dbReference type="InterPro" id="IPR002645">
    <property type="entry name" value="STAS_dom"/>
</dbReference>
<dbReference type="InterPro" id="IPR036513">
    <property type="entry name" value="STAS_dom_sf"/>
</dbReference>
<sequence length="538" mass="57338">MKQLLLRNFTFNPKDDILSGLTVALALVPEAVAFAFVAGVDPLVGLYGAFMMGIVTAIAGGRPGMISGATGAMAVVMVHLIQQGNEFGASLAEPVQNLGLQWLFITLLFVGGIQVLAGVLRLGKFVRLIPHPVMMGFVNGLAIVIFLSQLGMFTTVVDGESQWLSGAELWKMIALVALTMGIMFFLPKLTKKIPAALTAIVVVAALVILGNLDVSTVGSFIREGGGEGLKGGLPSFQSGIFDVLYTLEGNWDLILSTAFVLAAVGLIESLMTLNLIDEMTQTRGSGNRECAAQGAANVLNGLFGGMGGCAMIGQSIINVSSGGRGRLSGIVAALALLSFILFGSGLIEQIPIAALVGVMFMVVIGTFAWSSFRVIRKIPLSDAFVLVLVSAITVWKDLAVAVIAGVIVSALVFAWKNALMIRARKRLKEDGTKVYEIWGPLFFGSVQTFNSKFDLKSDPAQVEIDFMESRIADHSGIEAIKGLVNRYKQAGKELRLTHLSPDCIHLLLKAEPGLDSLIERSIDDPRYYVVTDTVDAEV</sequence>
<evidence type="ECO:0000256" key="5">
    <source>
        <dbReference type="SAM" id="Phobius"/>
    </source>
</evidence>
<evidence type="ECO:0000313" key="7">
    <source>
        <dbReference type="EMBL" id="PQB03908.1"/>
    </source>
</evidence>
<dbReference type="PANTHER" id="PTHR43310">
    <property type="entry name" value="SULFATE TRANSPORTER YBAR-RELATED"/>
    <property type="match status" value="1"/>
</dbReference>